<dbReference type="EMBL" id="MU006009">
    <property type="protein sequence ID" value="KAF2858472.1"/>
    <property type="molecule type" value="Genomic_DNA"/>
</dbReference>
<dbReference type="SUPFAM" id="SSF53335">
    <property type="entry name" value="S-adenosyl-L-methionine-dependent methyltransferases"/>
    <property type="match status" value="1"/>
</dbReference>
<name>A0A6A7BTR6_9PEZI</name>
<proteinExistence type="predicted"/>
<evidence type="ECO:0000256" key="2">
    <source>
        <dbReference type="ARBA" id="ARBA00022679"/>
    </source>
</evidence>
<dbReference type="Gene3D" id="3.40.50.150">
    <property type="entry name" value="Vaccinia Virus protein VP39"/>
    <property type="match status" value="1"/>
</dbReference>
<dbReference type="GO" id="GO:0032259">
    <property type="term" value="P:methylation"/>
    <property type="evidence" value="ECO:0007669"/>
    <property type="project" value="UniProtKB-KW"/>
</dbReference>
<dbReference type="AlphaFoldDB" id="A0A6A7BTR6"/>
<dbReference type="OrthoDB" id="269872at2759"/>
<protein>
    <submittedName>
        <fullName evidence="4">Modification methylase HemK</fullName>
    </submittedName>
</protein>
<evidence type="ECO:0000313" key="4">
    <source>
        <dbReference type="EMBL" id="KAF2858472.1"/>
    </source>
</evidence>
<dbReference type="GO" id="GO:0005739">
    <property type="term" value="C:mitochondrion"/>
    <property type="evidence" value="ECO:0007669"/>
    <property type="project" value="TreeGrafter"/>
</dbReference>
<keyword evidence="1 4" id="KW-0489">Methyltransferase</keyword>
<dbReference type="InterPro" id="IPR050320">
    <property type="entry name" value="N5-glutamine_MTase"/>
</dbReference>
<evidence type="ECO:0000256" key="1">
    <source>
        <dbReference type="ARBA" id="ARBA00022603"/>
    </source>
</evidence>
<evidence type="ECO:0000256" key="3">
    <source>
        <dbReference type="ARBA" id="ARBA00022691"/>
    </source>
</evidence>
<accession>A0A6A7BTR6</accession>
<keyword evidence="3" id="KW-0949">S-adenosyl-L-methionine</keyword>
<gene>
    <name evidence="4" type="ORF">K470DRAFT_251218</name>
</gene>
<keyword evidence="5" id="KW-1185">Reference proteome</keyword>
<dbReference type="NCBIfam" id="TIGR00536">
    <property type="entry name" value="hemK_fam"/>
    <property type="match status" value="1"/>
</dbReference>
<dbReference type="Gene3D" id="1.10.8.10">
    <property type="entry name" value="DNA helicase RuvA subunit, C-terminal domain"/>
    <property type="match status" value="1"/>
</dbReference>
<sequence>MRRVRHCARALDPLVARLLPVCQDLTSARNELRWIKERAEPNRLRHLVNRRACGEPLQYVLGTTYFGPLELQCRPGVLIPRQDTATWVSYLAHSVPSPPGDRLHLLDLCTGSGCIPLLFHHEFYSIPRNSQSALCLTALDVSHDALELTRKNCQIQFSSLASAPNRQFLQHMHIAQANVLDQSSVLKALEKIDRHAKVDILTCNPPYIAPKDFESLDRSVKNFEPKSALVPCHEPLHTARPLLDSKVDVDGDTFYPILFKLASRLRVKTVCLEVGDTEQAMRVASFAAKDWDSVKVIRDDPDHAQTTLLQLEGGKVLFVGRGHGRAVVASTQKQ</sequence>
<dbReference type="InterPro" id="IPR004556">
    <property type="entry name" value="HemK-like"/>
</dbReference>
<dbReference type="InterPro" id="IPR029063">
    <property type="entry name" value="SAM-dependent_MTases_sf"/>
</dbReference>
<dbReference type="PANTHER" id="PTHR18895:SF74">
    <property type="entry name" value="MTRF1L RELEASE FACTOR GLUTAMINE METHYLTRANSFERASE"/>
    <property type="match status" value="1"/>
</dbReference>
<dbReference type="GO" id="GO:0008276">
    <property type="term" value="F:protein methyltransferase activity"/>
    <property type="evidence" value="ECO:0007669"/>
    <property type="project" value="InterPro"/>
</dbReference>
<organism evidence="4 5">
    <name type="scientific">Piedraia hortae CBS 480.64</name>
    <dbReference type="NCBI Taxonomy" id="1314780"/>
    <lineage>
        <taxon>Eukaryota</taxon>
        <taxon>Fungi</taxon>
        <taxon>Dikarya</taxon>
        <taxon>Ascomycota</taxon>
        <taxon>Pezizomycotina</taxon>
        <taxon>Dothideomycetes</taxon>
        <taxon>Dothideomycetidae</taxon>
        <taxon>Capnodiales</taxon>
        <taxon>Piedraiaceae</taxon>
        <taxon>Piedraia</taxon>
    </lineage>
</organism>
<evidence type="ECO:0000313" key="5">
    <source>
        <dbReference type="Proteomes" id="UP000799421"/>
    </source>
</evidence>
<keyword evidence="2" id="KW-0808">Transferase</keyword>
<dbReference type="PANTHER" id="PTHR18895">
    <property type="entry name" value="HEMK METHYLTRANSFERASE"/>
    <property type="match status" value="1"/>
</dbReference>
<dbReference type="Proteomes" id="UP000799421">
    <property type="component" value="Unassembled WGS sequence"/>
</dbReference>
<reference evidence="4" key="1">
    <citation type="journal article" date="2020" name="Stud. Mycol.">
        <title>101 Dothideomycetes genomes: a test case for predicting lifestyles and emergence of pathogens.</title>
        <authorList>
            <person name="Haridas S."/>
            <person name="Albert R."/>
            <person name="Binder M."/>
            <person name="Bloem J."/>
            <person name="Labutti K."/>
            <person name="Salamov A."/>
            <person name="Andreopoulos B."/>
            <person name="Baker S."/>
            <person name="Barry K."/>
            <person name="Bills G."/>
            <person name="Bluhm B."/>
            <person name="Cannon C."/>
            <person name="Castanera R."/>
            <person name="Culley D."/>
            <person name="Daum C."/>
            <person name="Ezra D."/>
            <person name="Gonzalez J."/>
            <person name="Henrissat B."/>
            <person name="Kuo A."/>
            <person name="Liang C."/>
            <person name="Lipzen A."/>
            <person name="Lutzoni F."/>
            <person name="Magnuson J."/>
            <person name="Mondo S."/>
            <person name="Nolan M."/>
            <person name="Ohm R."/>
            <person name="Pangilinan J."/>
            <person name="Park H.-J."/>
            <person name="Ramirez L."/>
            <person name="Alfaro M."/>
            <person name="Sun H."/>
            <person name="Tritt A."/>
            <person name="Yoshinaga Y."/>
            <person name="Zwiers L.-H."/>
            <person name="Turgeon B."/>
            <person name="Goodwin S."/>
            <person name="Spatafora J."/>
            <person name="Crous P."/>
            <person name="Grigoriev I."/>
        </authorList>
    </citation>
    <scope>NUCLEOTIDE SEQUENCE</scope>
    <source>
        <strain evidence="4">CBS 480.64</strain>
    </source>
</reference>